<comment type="caution">
    <text evidence="1">The sequence shown here is derived from an EMBL/GenBank/DDBJ whole genome shotgun (WGS) entry which is preliminary data.</text>
</comment>
<dbReference type="EMBL" id="JAPHNI010000712">
    <property type="protein sequence ID" value="KAJ8108684.1"/>
    <property type="molecule type" value="Genomic_DNA"/>
</dbReference>
<keyword evidence="2" id="KW-1185">Reference proteome</keyword>
<gene>
    <name evidence="1" type="ORF">OPT61_g8005</name>
</gene>
<dbReference type="Proteomes" id="UP001153331">
    <property type="component" value="Unassembled WGS sequence"/>
</dbReference>
<name>A0ACC2I0E4_9PLEO</name>
<organism evidence="1 2">
    <name type="scientific">Boeremia exigua</name>
    <dbReference type="NCBI Taxonomy" id="749465"/>
    <lineage>
        <taxon>Eukaryota</taxon>
        <taxon>Fungi</taxon>
        <taxon>Dikarya</taxon>
        <taxon>Ascomycota</taxon>
        <taxon>Pezizomycotina</taxon>
        <taxon>Dothideomycetes</taxon>
        <taxon>Pleosporomycetidae</taxon>
        <taxon>Pleosporales</taxon>
        <taxon>Pleosporineae</taxon>
        <taxon>Didymellaceae</taxon>
        <taxon>Boeremia</taxon>
    </lineage>
</organism>
<proteinExistence type="predicted"/>
<evidence type="ECO:0000313" key="2">
    <source>
        <dbReference type="Proteomes" id="UP001153331"/>
    </source>
</evidence>
<protein>
    <submittedName>
        <fullName evidence="1">Uncharacterized protein</fullName>
    </submittedName>
</protein>
<accession>A0ACC2I0E4</accession>
<reference evidence="1" key="1">
    <citation type="submission" date="2022-11" db="EMBL/GenBank/DDBJ databases">
        <title>Genome Sequence of Boeremia exigua.</title>
        <authorList>
            <person name="Buettner E."/>
        </authorList>
    </citation>
    <scope>NUCLEOTIDE SEQUENCE</scope>
    <source>
        <strain evidence="1">CU02</strain>
    </source>
</reference>
<sequence length="203" mass="21883">MGERTSPQPVSVLFVCLGNICTTLSPAAPPPPRALANNPGRSTMAEGVFQSLAASSPAAPLISTIDSCGTGAYHVGDSPDSRTMSTLRANGITTYRHAARKFAPRTDFDKFDYILAMDDSNLEDLEELRRRAVKSRGGEEGVGKVLLFGEFGGKGRRGSGAEEIQDPYYGGDEGFQRAYEQAVRFSGVFLERLERGGVELGWK</sequence>
<evidence type="ECO:0000313" key="1">
    <source>
        <dbReference type="EMBL" id="KAJ8108684.1"/>
    </source>
</evidence>